<gene>
    <name evidence="1" type="ORF">NM208_g3461</name>
</gene>
<evidence type="ECO:0000313" key="2">
    <source>
        <dbReference type="Proteomes" id="UP001148629"/>
    </source>
</evidence>
<evidence type="ECO:0000313" key="1">
    <source>
        <dbReference type="EMBL" id="KAJ3543656.1"/>
    </source>
</evidence>
<name>A0ACC1SP61_9HYPO</name>
<sequence length="208" mass="23047">MEPGESIGKDFSRLSMASDGSRDFDYASLPLNPQTHEIRILSLQVNPLSTKTHEVPIRCSLSVASLEDNPSYFALSYVWGDPVRCREIIVNGRRSSITSNLDIALRRLSGWFQANDFVDDDGTVSMWIDSICINQDDVTEKSSQVSKMGDIFSRATRVIAWLGEASDDSDAAMECLRFLAGLDPATIQLERVEDHPGLAAGPALCRWF</sequence>
<organism evidence="1 2">
    <name type="scientific">Fusarium decemcellulare</name>
    <dbReference type="NCBI Taxonomy" id="57161"/>
    <lineage>
        <taxon>Eukaryota</taxon>
        <taxon>Fungi</taxon>
        <taxon>Dikarya</taxon>
        <taxon>Ascomycota</taxon>
        <taxon>Pezizomycotina</taxon>
        <taxon>Sordariomycetes</taxon>
        <taxon>Hypocreomycetidae</taxon>
        <taxon>Hypocreales</taxon>
        <taxon>Nectriaceae</taxon>
        <taxon>Fusarium</taxon>
        <taxon>Fusarium decemcellulare species complex</taxon>
    </lineage>
</organism>
<dbReference type="Proteomes" id="UP001148629">
    <property type="component" value="Unassembled WGS sequence"/>
</dbReference>
<comment type="caution">
    <text evidence="1">The sequence shown here is derived from an EMBL/GenBank/DDBJ whole genome shotgun (WGS) entry which is preliminary data.</text>
</comment>
<keyword evidence="2" id="KW-1185">Reference proteome</keyword>
<reference evidence="1" key="1">
    <citation type="submission" date="2022-08" db="EMBL/GenBank/DDBJ databases">
        <title>Genome Sequence of Fusarium decemcellulare.</title>
        <authorList>
            <person name="Buettner E."/>
        </authorList>
    </citation>
    <scope>NUCLEOTIDE SEQUENCE</scope>
    <source>
        <strain evidence="1">Babe19</strain>
    </source>
</reference>
<accession>A0ACC1SP61</accession>
<protein>
    <submittedName>
        <fullName evidence="1">Uncharacterized protein</fullName>
    </submittedName>
</protein>
<dbReference type="EMBL" id="JANRMS010000234">
    <property type="protein sequence ID" value="KAJ3543656.1"/>
    <property type="molecule type" value="Genomic_DNA"/>
</dbReference>
<proteinExistence type="predicted"/>